<keyword evidence="2" id="KW-1185">Reference proteome</keyword>
<accession>A0AAE7V322</accession>
<reference evidence="1 2" key="1">
    <citation type="submission" date="2021-04" db="EMBL/GenBank/DDBJ databases">
        <authorList>
            <person name="Shkoporov A.N."/>
            <person name="Stockdale S.R."/>
            <person name="Guerin E."/>
            <person name="Ross R.P."/>
            <person name="Hill C."/>
        </authorList>
    </citation>
    <scope>NUCLEOTIDE SEQUENCE [LARGE SCALE GENOMIC DNA]</scope>
    <source>
        <strain evidence="2">cr9_1</strain>
    </source>
</reference>
<gene>
    <name evidence="1" type="primary">gp_23078</name>
</gene>
<dbReference type="Proteomes" id="UP000827813">
    <property type="component" value="Segment"/>
</dbReference>
<evidence type="ECO:0000313" key="2">
    <source>
        <dbReference type="Proteomes" id="UP000827813"/>
    </source>
</evidence>
<protein>
    <submittedName>
        <fullName evidence="1">Uncharacterized protein</fullName>
    </submittedName>
</protein>
<dbReference type="GeneID" id="75691261"/>
<name>A0AAE7V322_9CAUD</name>
<organism evidence="1 2">
    <name type="scientific">uncultured phage cr9_1</name>
    <dbReference type="NCBI Taxonomy" id="2986400"/>
    <lineage>
        <taxon>Viruses</taxon>
        <taxon>Duplodnaviria</taxon>
        <taxon>Heunggongvirae</taxon>
        <taxon>Uroviricota</taxon>
        <taxon>Caudoviricetes</taxon>
        <taxon>Crassvirales</taxon>
        <taxon>Intestiviridae</taxon>
        <taxon>Crudevirinae</taxon>
        <taxon>Dabirmavirus</taxon>
        <taxon>Dabirmavirus hominis</taxon>
    </lineage>
</organism>
<sequence>MSIYNYEILNPVISSKKPFYDIKRKLLFFPVNGSNYRYYIEVARNNKDTFAREYYVLLSNRKFDDNCRICHVDNYGRCQINLRGEIKDYVIQETKRRGNIEVEYVESERDYDVFAII</sequence>
<dbReference type="RefSeq" id="YP_010359717.1">
    <property type="nucleotide sequence ID" value="NC_062776.1"/>
</dbReference>
<proteinExistence type="predicted"/>
<dbReference type="KEGG" id="vg:75691261"/>
<evidence type="ECO:0000313" key="1">
    <source>
        <dbReference type="EMBL" id="QWM90145.1"/>
    </source>
</evidence>
<dbReference type="EMBL" id="MZ130486">
    <property type="protein sequence ID" value="QWM90145.1"/>
    <property type="molecule type" value="Genomic_DNA"/>
</dbReference>